<evidence type="ECO:0000313" key="1">
    <source>
        <dbReference type="EMBL" id="KAK3727841.1"/>
    </source>
</evidence>
<dbReference type="Proteomes" id="UP001283361">
    <property type="component" value="Unassembled WGS sequence"/>
</dbReference>
<keyword evidence="2" id="KW-1185">Reference proteome</keyword>
<comment type="caution">
    <text evidence="1">The sequence shown here is derived from an EMBL/GenBank/DDBJ whole genome shotgun (WGS) entry which is preliminary data.</text>
</comment>
<evidence type="ECO:0000313" key="2">
    <source>
        <dbReference type="Proteomes" id="UP001283361"/>
    </source>
</evidence>
<accession>A0AAE1CQN7</accession>
<gene>
    <name evidence="1" type="ORF">RRG08_049626</name>
</gene>
<protein>
    <submittedName>
        <fullName evidence="1">Uncharacterized protein</fullName>
    </submittedName>
</protein>
<organism evidence="1 2">
    <name type="scientific">Elysia crispata</name>
    <name type="common">lettuce slug</name>
    <dbReference type="NCBI Taxonomy" id="231223"/>
    <lineage>
        <taxon>Eukaryota</taxon>
        <taxon>Metazoa</taxon>
        <taxon>Spiralia</taxon>
        <taxon>Lophotrochozoa</taxon>
        <taxon>Mollusca</taxon>
        <taxon>Gastropoda</taxon>
        <taxon>Heterobranchia</taxon>
        <taxon>Euthyneura</taxon>
        <taxon>Panpulmonata</taxon>
        <taxon>Sacoglossa</taxon>
        <taxon>Placobranchoidea</taxon>
        <taxon>Plakobranchidae</taxon>
        <taxon>Elysia</taxon>
    </lineage>
</organism>
<dbReference type="AlphaFoldDB" id="A0AAE1CQN7"/>
<name>A0AAE1CQN7_9GAST</name>
<sequence length="67" mass="7156">MPGRCHGSCFCFTSVTGSKSVGLALTSLRNLDLQGGQHEASRVDIISTDRHLTRLKHAARETGAATM</sequence>
<reference evidence="1" key="1">
    <citation type="journal article" date="2023" name="G3 (Bethesda)">
        <title>A reference genome for the long-term kleptoplast-retaining sea slug Elysia crispata morphotype clarki.</title>
        <authorList>
            <person name="Eastman K.E."/>
            <person name="Pendleton A.L."/>
            <person name="Shaikh M.A."/>
            <person name="Suttiyut T."/>
            <person name="Ogas R."/>
            <person name="Tomko P."/>
            <person name="Gavelis G."/>
            <person name="Widhalm J.R."/>
            <person name="Wisecaver J.H."/>
        </authorList>
    </citation>
    <scope>NUCLEOTIDE SEQUENCE</scope>
    <source>
        <strain evidence="1">ECLA1</strain>
    </source>
</reference>
<proteinExistence type="predicted"/>
<dbReference type="EMBL" id="JAWDGP010007227">
    <property type="protein sequence ID" value="KAK3727841.1"/>
    <property type="molecule type" value="Genomic_DNA"/>
</dbReference>